<comment type="subcellular location">
    <subcellularLocation>
        <location evidence="1 6 7">Nucleus</location>
    </subcellularLocation>
</comment>
<dbReference type="EMBL" id="VVIM01000004">
    <property type="protein sequence ID" value="KAB0800439.1"/>
    <property type="molecule type" value="Genomic_DNA"/>
</dbReference>
<dbReference type="InterPro" id="IPR017970">
    <property type="entry name" value="Homeobox_CS"/>
</dbReference>
<evidence type="ECO:0000313" key="11">
    <source>
        <dbReference type="Proteomes" id="UP000327044"/>
    </source>
</evidence>
<dbReference type="OrthoDB" id="6159439at2759"/>
<feature type="DNA-binding region" description="Homeobox" evidence="6">
    <location>
        <begin position="63"/>
        <end position="122"/>
    </location>
</feature>
<keyword evidence="2" id="KW-0217">Developmental protein</keyword>
<reference evidence="10 11" key="1">
    <citation type="journal article" date="2018" name="Elife">
        <title>Firefly genomes illuminate parallel origins of bioluminescence in beetles.</title>
        <authorList>
            <person name="Fallon T.R."/>
            <person name="Lower S.E."/>
            <person name="Chang C.H."/>
            <person name="Bessho-Uehara M."/>
            <person name="Martin G.J."/>
            <person name="Bewick A.J."/>
            <person name="Behringer M."/>
            <person name="Debat H.J."/>
            <person name="Wong I."/>
            <person name="Day J.C."/>
            <person name="Suvorov A."/>
            <person name="Silva C.J."/>
            <person name="Stanger-Hall K.F."/>
            <person name="Hall D.W."/>
            <person name="Schmitz R.J."/>
            <person name="Nelson D.R."/>
            <person name="Lewis S.M."/>
            <person name="Shigenobu S."/>
            <person name="Bybee S.M."/>
            <person name="Larracuente A.M."/>
            <person name="Oba Y."/>
            <person name="Weng J.K."/>
        </authorList>
    </citation>
    <scope>NUCLEOTIDE SEQUENCE [LARGE SCALE GENOMIC DNA]</scope>
    <source>
        <strain evidence="10">1611_PpyrPB1</strain>
        <tissue evidence="10">Whole body</tissue>
    </source>
</reference>
<dbReference type="Proteomes" id="UP000327044">
    <property type="component" value="Unassembled WGS sequence"/>
</dbReference>
<evidence type="ECO:0000313" key="10">
    <source>
        <dbReference type="EMBL" id="KAB0800439.1"/>
    </source>
</evidence>
<evidence type="ECO:0000256" key="5">
    <source>
        <dbReference type="ARBA" id="ARBA00023242"/>
    </source>
</evidence>
<sequence>MLGYAGHGLGEINERISHPSENAAQFSVSSLLKFSQKRPRAETKANEGYGYDRSTNVEKHKKPRRNRTTFTTVQLTALERVFEKTHYPDAFVREDLASKVSLSEARVQVWFQNRRAKFRRNERSVTLQQNNGRTNPSPTTKGLETPTIYHQTPPIASDLQYVLPWKCSHYSNQDLYSGPNSLSGLNTQSCGFLPSSLSYCASNIPPSTVYNHLDMSSLRYRSEFPPPHAHI</sequence>
<keyword evidence="11" id="KW-1185">Reference proteome</keyword>
<dbReference type="GO" id="GO:0000977">
    <property type="term" value="F:RNA polymerase II transcription regulatory region sequence-specific DNA binding"/>
    <property type="evidence" value="ECO:0007669"/>
    <property type="project" value="TreeGrafter"/>
</dbReference>
<dbReference type="GO" id="GO:0005634">
    <property type="term" value="C:nucleus"/>
    <property type="evidence" value="ECO:0007669"/>
    <property type="project" value="UniProtKB-SubCell"/>
</dbReference>
<evidence type="ECO:0000256" key="1">
    <source>
        <dbReference type="ARBA" id="ARBA00004123"/>
    </source>
</evidence>
<feature type="domain" description="Homeobox" evidence="9">
    <location>
        <begin position="61"/>
        <end position="121"/>
    </location>
</feature>
<evidence type="ECO:0000256" key="3">
    <source>
        <dbReference type="ARBA" id="ARBA00023125"/>
    </source>
</evidence>
<feature type="region of interest" description="Disordered" evidence="8">
    <location>
        <begin position="122"/>
        <end position="144"/>
    </location>
</feature>
<evidence type="ECO:0000256" key="7">
    <source>
        <dbReference type="RuleBase" id="RU000682"/>
    </source>
</evidence>
<dbReference type="InterPro" id="IPR050649">
    <property type="entry name" value="Paired_Homeobox_TFs"/>
</dbReference>
<comment type="caution">
    <text evidence="10">The sequence shown here is derived from an EMBL/GenBank/DDBJ whole genome shotgun (WGS) entry which is preliminary data.</text>
</comment>
<evidence type="ECO:0000256" key="8">
    <source>
        <dbReference type="SAM" id="MobiDB-lite"/>
    </source>
</evidence>
<evidence type="ECO:0000256" key="4">
    <source>
        <dbReference type="ARBA" id="ARBA00023155"/>
    </source>
</evidence>
<dbReference type="PROSITE" id="PS50071">
    <property type="entry name" value="HOMEOBOX_2"/>
    <property type="match status" value="1"/>
</dbReference>
<dbReference type="Pfam" id="PF00046">
    <property type="entry name" value="Homeodomain"/>
    <property type="match status" value="1"/>
</dbReference>
<dbReference type="PANTHER" id="PTHR24329">
    <property type="entry name" value="HOMEOBOX PROTEIN ARISTALESS"/>
    <property type="match status" value="1"/>
</dbReference>
<accession>A0A5N4AT00</accession>
<dbReference type="InParanoid" id="A0A5N4AT00"/>
<feature type="region of interest" description="Disordered" evidence="8">
    <location>
        <begin position="37"/>
        <end position="65"/>
    </location>
</feature>
<dbReference type="PANTHER" id="PTHR24329:SF543">
    <property type="entry name" value="FI01017P-RELATED"/>
    <property type="match status" value="1"/>
</dbReference>
<dbReference type="SUPFAM" id="SSF46689">
    <property type="entry name" value="Homeodomain-like"/>
    <property type="match status" value="1"/>
</dbReference>
<protein>
    <recommendedName>
        <fullName evidence="9">Homeobox domain-containing protein</fullName>
    </recommendedName>
</protein>
<gene>
    <name evidence="10" type="ORF">PPYR_06179</name>
</gene>
<keyword evidence="5 6" id="KW-0539">Nucleus</keyword>
<dbReference type="InterPro" id="IPR001356">
    <property type="entry name" value="HD"/>
</dbReference>
<dbReference type="Gene3D" id="1.10.10.60">
    <property type="entry name" value="Homeodomain-like"/>
    <property type="match status" value="1"/>
</dbReference>
<keyword evidence="4 6" id="KW-0371">Homeobox</keyword>
<dbReference type="PROSITE" id="PS00027">
    <property type="entry name" value="HOMEOBOX_1"/>
    <property type="match status" value="1"/>
</dbReference>
<keyword evidence="3 6" id="KW-0238">DNA-binding</keyword>
<dbReference type="CDD" id="cd00086">
    <property type="entry name" value="homeodomain"/>
    <property type="match status" value="1"/>
</dbReference>
<evidence type="ECO:0000259" key="9">
    <source>
        <dbReference type="PROSITE" id="PS50071"/>
    </source>
</evidence>
<evidence type="ECO:0000256" key="2">
    <source>
        <dbReference type="ARBA" id="ARBA00022473"/>
    </source>
</evidence>
<feature type="compositionally biased region" description="Polar residues" evidence="8">
    <location>
        <begin position="124"/>
        <end position="142"/>
    </location>
</feature>
<evidence type="ECO:0000256" key="6">
    <source>
        <dbReference type="PROSITE-ProRule" id="PRU00108"/>
    </source>
</evidence>
<proteinExistence type="predicted"/>
<dbReference type="GO" id="GO:0000981">
    <property type="term" value="F:DNA-binding transcription factor activity, RNA polymerase II-specific"/>
    <property type="evidence" value="ECO:0007669"/>
    <property type="project" value="InterPro"/>
</dbReference>
<name>A0A5N4AT00_PHOPY</name>
<dbReference type="InterPro" id="IPR009057">
    <property type="entry name" value="Homeodomain-like_sf"/>
</dbReference>
<dbReference type="SMART" id="SM00389">
    <property type="entry name" value="HOX"/>
    <property type="match status" value="1"/>
</dbReference>
<dbReference type="FunFam" id="1.10.10.60:FF:000066">
    <property type="entry name" value="Paired mesoderm homeobox protein 1"/>
    <property type="match status" value="1"/>
</dbReference>
<dbReference type="AlphaFoldDB" id="A0A5N4AT00"/>
<organism evidence="10 11">
    <name type="scientific">Photinus pyralis</name>
    <name type="common">Common eastern firefly</name>
    <name type="synonym">Lampyris pyralis</name>
    <dbReference type="NCBI Taxonomy" id="7054"/>
    <lineage>
        <taxon>Eukaryota</taxon>
        <taxon>Metazoa</taxon>
        <taxon>Ecdysozoa</taxon>
        <taxon>Arthropoda</taxon>
        <taxon>Hexapoda</taxon>
        <taxon>Insecta</taxon>
        <taxon>Pterygota</taxon>
        <taxon>Neoptera</taxon>
        <taxon>Endopterygota</taxon>
        <taxon>Coleoptera</taxon>
        <taxon>Polyphaga</taxon>
        <taxon>Elateriformia</taxon>
        <taxon>Elateroidea</taxon>
        <taxon>Lampyridae</taxon>
        <taxon>Lampyrinae</taxon>
        <taxon>Photinus</taxon>
    </lineage>
</organism>